<gene>
    <name evidence="1" type="ORF">ACFSR1_02455</name>
</gene>
<comment type="caution">
    <text evidence="1">The sequence shown here is derived from an EMBL/GenBank/DDBJ whole genome shotgun (WGS) entry which is preliminary data.</text>
</comment>
<evidence type="ECO:0000313" key="2">
    <source>
        <dbReference type="Proteomes" id="UP001597319"/>
    </source>
</evidence>
<keyword evidence="2" id="KW-1185">Reference proteome</keyword>
<sequence length="220" mass="24164">MKNILIIIVTLFLGQNGFSNNNLDNIYNNHEELIENLSCTEEINTISKLSFALGMFNTKIQLETEKREKISKEDKETIADIVDISRRTFKEIIAKNPELKIMDSTERMQIVNSALMRNRNRGITAGEVANCFAGAIAAIYSCGNFNAVSKGVFWTCMVVTAEADIIVVTESGGSLALAIEPWVNAETAFCARVGFGGAVATCVVTAVGDVAYCIWKEFKD</sequence>
<dbReference type="Proteomes" id="UP001597319">
    <property type="component" value="Unassembled WGS sequence"/>
</dbReference>
<accession>A0ABW5LBK5</accession>
<evidence type="ECO:0000313" key="1">
    <source>
        <dbReference type="EMBL" id="MFD2561514.1"/>
    </source>
</evidence>
<reference evidence="2" key="1">
    <citation type="journal article" date="2019" name="Int. J. Syst. Evol. Microbiol.">
        <title>The Global Catalogue of Microorganisms (GCM) 10K type strain sequencing project: providing services to taxonomists for standard genome sequencing and annotation.</title>
        <authorList>
            <consortium name="The Broad Institute Genomics Platform"/>
            <consortium name="The Broad Institute Genome Sequencing Center for Infectious Disease"/>
            <person name="Wu L."/>
            <person name="Ma J."/>
        </authorList>
    </citation>
    <scope>NUCLEOTIDE SEQUENCE [LARGE SCALE GENOMIC DNA]</scope>
    <source>
        <strain evidence="2">KCTC 52274</strain>
    </source>
</reference>
<dbReference type="RefSeq" id="WP_378289276.1">
    <property type="nucleotide sequence ID" value="NZ_JBHULE010000002.1"/>
</dbReference>
<proteinExistence type="predicted"/>
<name>A0ABW5LBK5_9FLAO</name>
<organism evidence="1 2">
    <name type="scientific">Aquimarina rubra</name>
    <dbReference type="NCBI Taxonomy" id="1920033"/>
    <lineage>
        <taxon>Bacteria</taxon>
        <taxon>Pseudomonadati</taxon>
        <taxon>Bacteroidota</taxon>
        <taxon>Flavobacteriia</taxon>
        <taxon>Flavobacteriales</taxon>
        <taxon>Flavobacteriaceae</taxon>
        <taxon>Aquimarina</taxon>
    </lineage>
</organism>
<protein>
    <submittedName>
        <fullName evidence="1">Uncharacterized protein</fullName>
    </submittedName>
</protein>
<dbReference type="EMBL" id="JBHULE010000002">
    <property type="protein sequence ID" value="MFD2561514.1"/>
    <property type="molecule type" value="Genomic_DNA"/>
</dbReference>